<accession>A0A975C2G2</accession>
<dbReference type="Gene3D" id="1.25.40.10">
    <property type="entry name" value="Tetratricopeptide repeat domain"/>
    <property type="match status" value="1"/>
</dbReference>
<dbReference type="InterPro" id="IPR011990">
    <property type="entry name" value="TPR-like_helical_dom_sf"/>
</dbReference>
<keyword evidence="2" id="KW-1133">Transmembrane helix</keyword>
<feature type="transmembrane region" description="Helical" evidence="2">
    <location>
        <begin position="355"/>
        <end position="375"/>
    </location>
</feature>
<proteinExistence type="predicted"/>
<dbReference type="Proteomes" id="UP000663918">
    <property type="component" value="Chromosome"/>
</dbReference>
<evidence type="ECO:0000259" key="3">
    <source>
        <dbReference type="PROSITE" id="PS50011"/>
    </source>
</evidence>
<keyword evidence="2" id="KW-0472">Membrane</keyword>
<feature type="domain" description="Protein kinase" evidence="3">
    <location>
        <begin position="1"/>
        <end position="287"/>
    </location>
</feature>
<dbReference type="InterPro" id="IPR011009">
    <property type="entry name" value="Kinase-like_dom_sf"/>
</dbReference>
<dbReference type="Gene3D" id="1.10.510.10">
    <property type="entry name" value="Transferase(Phosphotransferase) domain 1"/>
    <property type="match status" value="1"/>
</dbReference>
<dbReference type="KEGG" id="bgoe:IFJ75_05165"/>
<dbReference type="GO" id="GO:0005524">
    <property type="term" value="F:ATP binding"/>
    <property type="evidence" value="ECO:0007669"/>
    <property type="project" value="InterPro"/>
</dbReference>
<dbReference type="InterPro" id="IPR000719">
    <property type="entry name" value="Prot_kinase_dom"/>
</dbReference>
<organism evidence="4 5">
    <name type="scientific">Brevundimonas goettingensis</name>
    <dbReference type="NCBI Taxonomy" id="2774190"/>
    <lineage>
        <taxon>Bacteria</taxon>
        <taxon>Pseudomonadati</taxon>
        <taxon>Pseudomonadota</taxon>
        <taxon>Alphaproteobacteria</taxon>
        <taxon>Caulobacterales</taxon>
        <taxon>Caulobacteraceae</taxon>
        <taxon>Brevundimonas</taxon>
    </lineage>
</organism>
<protein>
    <submittedName>
        <fullName evidence="4">SEL1-like repeat protein</fullName>
    </submittedName>
</protein>
<evidence type="ECO:0000313" key="5">
    <source>
        <dbReference type="Proteomes" id="UP000663918"/>
    </source>
</evidence>
<evidence type="ECO:0000256" key="1">
    <source>
        <dbReference type="SAM" id="MobiDB-lite"/>
    </source>
</evidence>
<reference evidence="4" key="1">
    <citation type="submission" date="2020-09" db="EMBL/GenBank/DDBJ databases">
        <title>Brevundimonas sp. LVF2 isolated from a puddle in Goettingen, Germany.</title>
        <authorList>
            <person name="Friedrich I."/>
            <person name="Klassen A."/>
            <person name="Hannes N."/>
            <person name="Schneider D."/>
            <person name="Hertel R."/>
            <person name="Daniel R."/>
        </authorList>
    </citation>
    <scope>NUCLEOTIDE SEQUENCE</scope>
    <source>
        <strain evidence="4">LVF2</strain>
    </source>
</reference>
<feature type="region of interest" description="Disordered" evidence="1">
    <location>
        <begin position="380"/>
        <end position="417"/>
    </location>
</feature>
<dbReference type="RefSeq" id="WP_207931566.1">
    <property type="nucleotide sequence ID" value="NZ_CP062222.1"/>
</dbReference>
<dbReference type="AlphaFoldDB" id="A0A975C2G2"/>
<evidence type="ECO:0000313" key="4">
    <source>
        <dbReference type="EMBL" id="QTC92285.1"/>
    </source>
</evidence>
<evidence type="ECO:0000256" key="2">
    <source>
        <dbReference type="SAM" id="Phobius"/>
    </source>
</evidence>
<name>A0A975C2G2_9CAUL</name>
<sequence>MTSDRRQTVLKLVSANRAQSVGDVWTHEAADERVRLYWPAGILVRSETGEPVIANPDWAEAYEAGRRAFLAQATALASLSHPNVGTIRTISDLDDLAVVRTTPMGVSLAARLGGGAVVRPKAVLALAADLAAGLEAIHARGQLHLNLAPNSIGVGTGRAVLYDPSVDRRRFIPLVRRLDGLFRPGLAPFEAQDATESAPLVPATDLYGLCAVLYRVITGRDAPDWFGWTDETRLSARPEAADYPTAFIAAVETGLSRNAADRFATVGDWRAVAGLAEAPPLEGRVWFDAVEDLNVPPTPPDDLALAPPPVKPDPAPVVEDLGALRPTPTPEMLSYKFGSIPSGGKPGHRVGRNRAIGVGVMAAAAGLVAVMAFAGGRFSGARPGTGPADAEAEAVSARREPPKAPDGCSWTEGEDESDLTLRCGSGEGQVVDRGTLRPGDVADATAGQSAAMTRLGAFYLRDTPGRDEQAGLEWLRRAASAGETSAMLDLGDFYEVSAGEESGSPAVLRQSLDWYRMVNAPAAEGSSARIPSPDQIRLADEGALRIEARLVQARDGAFAGCWRSGEITARLTIKDDRFAFAVGDGEPAVGQIAEPREDDRLLVTLDGPKLMTGQRYLLTRDGDELVERRLDVANSVERWTACSAD</sequence>
<keyword evidence="2" id="KW-0812">Transmembrane</keyword>
<dbReference type="PROSITE" id="PS50011">
    <property type="entry name" value="PROTEIN_KINASE_DOM"/>
    <property type="match status" value="1"/>
</dbReference>
<dbReference type="GO" id="GO:0004672">
    <property type="term" value="F:protein kinase activity"/>
    <property type="evidence" value="ECO:0007669"/>
    <property type="project" value="InterPro"/>
</dbReference>
<dbReference type="SUPFAM" id="SSF56112">
    <property type="entry name" value="Protein kinase-like (PK-like)"/>
    <property type="match status" value="1"/>
</dbReference>
<keyword evidence="5" id="KW-1185">Reference proteome</keyword>
<dbReference type="EMBL" id="CP062222">
    <property type="protein sequence ID" value="QTC92285.1"/>
    <property type="molecule type" value="Genomic_DNA"/>
</dbReference>
<gene>
    <name evidence="4" type="ORF">IFJ75_05165</name>
</gene>